<sequence>MIELHSTSVSNSWVLETGCGTHICSNCQGLKESRTLKHGELNLIMGNRMTATVTKIRDLELVLSSGLSIKLLDCCYSPEMARNIISFHALYKDATPCNGVYESVICVDRNNNNLTLNVGSSNSELDKSSLWHHRLGHINKKRIAKLQSDGILESFDLKSDEKFSYLSLPRTLQLNSVAERRNQTLLDMVQSMMSRATLPMSFWGYALETATHILNLVPTKKRETNDKLEPRAEKCLFVGYPYKSFGYIFYKPSENKVFVARRGVFLEREFISKEDSGSNIDLGEIQETTNDEPIVDISPQHEVESPVEETNITPPPLRRTSRVSKVNQAPEYYYGFHITKEGDTLVNDKTFDSADEPSNYKEAMAGPEAAKWKKAMESEIQSMYNNHVWELVDHTPGRKTVGYTQTQGIDYDETFSLVAKIKSIRILLAIIAFHDYEIWQMDVKTAFLNGKLDEDVYMAQPEGFVHAKYPDKVYKLKRCEPLEGFILLVLDIREATSKKCKDDKGIYLYHHARDDQKSNGVVFNISGQLVGLIAESQFIPSDKLPSDKKADAQELVVSSSEHWKEVIPFTDQASLMNHLQIATTSTTSNSLRFGLSVATLTSLHVIKPISPTNSLGYDDLSLESRSQSPKRSASEPAVSNSPKKPRDDHPWISPSAPSVGTSRMTYMNVTEALQEPDNLENDQELFEEEEDYMQYLNLVDRWNIVWCVVGWISMFSKVRKRRMSFCHQLSSCLVDAE</sequence>
<dbReference type="Pfam" id="PF13976">
    <property type="entry name" value="gag_pre-integrs"/>
    <property type="match status" value="1"/>
</dbReference>
<reference evidence="10" key="1">
    <citation type="submission" date="2023-03" db="EMBL/GenBank/DDBJ databases">
        <title>Chromosome-scale reference genome and RAD-based genetic map of yellow starthistle (Centaurea solstitialis) reveal putative structural variation and QTLs associated with invader traits.</title>
        <authorList>
            <person name="Reatini B."/>
            <person name="Cang F.A."/>
            <person name="Jiang Q."/>
            <person name="Mckibben M.T.W."/>
            <person name="Barker M.S."/>
            <person name="Rieseberg L.H."/>
            <person name="Dlugosch K.M."/>
        </authorList>
    </citation>
    <scope>NUCLEOTIDE SEQUENCE</scope>
    <source>
        <strain evidence="10">CAN-66</strain>
        <tissue evidence="10">Leaf</tissue>
    </source>
</reference>
<gene>
    <name evidence="10" type="ORF">OSB04_005015</name>
</gene>
<evidence type="ECO:0000256" key="3">
    <source>
        <dbReference type="ARBA" id="ARBA00022801"/>
    </source>
</evidence>
<dbReference type="InterPro" id="IPR013103">
    <property type="entry name" value="RVT_2"/>
</dbReference>
<dbReference type="InterPro" id="IPR046829">
    <property type="entry name" value="Calmod_bind_C"/>
</dbReference>
<dbReference type="Pfam" id="PF20452">
    <property type="entry name" value="Calmod_bind_C"/>
    <property type="match status" value="1"/>
</dbReference>
<name>A0AA38TRU1_9ASTR</name>
<keyword evidence="2" id="KW-0479">Metal-binding</keyword>
<dbReference type="Gene3D" id="3.30.420.10">
    <property type="entry name" value="Ribonuclease H-like superfamily/Ribonuclease H"/>
    <property type="match status" value="1"/>
</dbReference>
<dbReference type="InterPro" id="IPR036397">
    <property type="entry name" value="RNaseH_sf"/>
</dbReference>
<dbReference type="InterPro" id="IPR054722">
    <property type="entry name" value="PolX-like_BBD"/>
</dbReference>
<dbReference type="AlphaFoldDB" id="A0AA38TRU1"/>
<feature type="domain" description="Retroviral polymerase SH3-like" evidence="9">
    <location>
        <begin position="222"/>
        <end position="274"/>
    </location>
</feature>
<evidence type="ECO:0000259" key="6">
    <source>
        <dbReference type="Pfam" id="PF13976"/>
    </source>
</evidence>
<dbReference type="SUPFAM" id="SSF53098">
    <property type="entry name" value="Ribonuclease H-like"/>
    <property type="match status" value="1"/>
</dbReference>
<evidence type="ECO:0000259" key="8">
    <source>
        <dbReference type="Pfam" id="PF22936"/>
    </source>
</evidence>
<dbReference type="Pfam" id="PF25597">
    <property type="entry name" value="SH3_retrovirus"/>
    <property type="match status" value="1"/>
</dbReference>
<feature type="domain" description="Retrovirus-related Pol polyprotein from transposon TNT 1-94-like beta-barrel" evidence="8">
    <location>
        <begin position="13"/>
        <end position="91"/>
    </location>
</feature>
<dbReference type="Pfam" id="PF22936">
    <property type="entry name" value="Pol_BBD"/>
    <property type="match status" value="1"/>
</dbReference>
<keyword evidence="3" id="KW-0378">Hydrolase</keyword>
<dbReference type="GO" id="GO:0008233">
    <property type="term" value="F:peptidase activity"/>
    <property type="evidence" value="ECO:0007669"/>
    <property type="project" value="UniProtKB-KW"/>
</dbReference>
<evidence type="ECO:0000259" key="7">
    <source>
        <dbReference type="Pfam" id="PF20452"/>
    </source>
</evidence>
<evidence type="ECO:0000256" key="2">
    <source>
        <dbReference type="ARBA" id="ARBA00022723"/>
    </source>
</evidence>
<feature type="region of interest" description="Disordered" evidence="4">
    <location>
        <begin position="302"/>
        <end position="321"/>
    </location>
</feature>
<feature type="compositionally biased region" description="Polar residues" evidence="4">
    <location>
        <begin position="623"/>
        <end position="642"/>
    </location>
</feature>
<dbReference type="GO" id="GO:0003676">
    <property type="term" value="F:nucleic acid binding"/>
    <property type="evidence" value="ECO:0007669"/>
    <property type="project" value="InterPro"/>
</dbReference>
<feature type="domain" description="GAG-pre-integrase" evidence="6">
    <location>
        <begin position="116"/>
        <end position="161"/>
    </location>
</feature>
<dbReference type="Pfam" id="PF07727">
    <property type="entry name" value="RVT_2"/>
    <property type="match status" value="1"/>
</dbReference>
<protein>
    <submittedName>
        <fullName evidence="10">Uncharacterized protein</fullName>
    </submittedName>
</protein>
<evidence type="ECO:0000313" key="10">
    <source>
        <dbReference type="EMBL" id="KAJ9559855.1"/>
    </source>
</evidence>
<keyword evidence="1" id="KW-0645">Protease</keyword>
<comment type="caution">
    <text evidence="10">The sequence shown here is derived from an EMBL/GenBank/DDBJ whole genome shotgun (WGS) entry which is preliminary data.</text>
</comment>
<evidence type="ECO:0000313" key="11">
    <source>
        <dbReference type="Proteomes" id="UP001172457"/>
    </source>
</evidence>
<feature type="domain" description="Calmodulin binding protein C-terminal" evidence="7">
    <location>
        <begin position="506"/>
        <end position="568"/>
    </location>
</feature>
<keyword evidence="11" id="KW-1185">Reference proteome</keyword>
<dbReference type="InterPro" id="IPR025724">
    <property type="entry name" value="GAG-pre-integrase_dom"/>
</dbReference>
<evidence type="ECO:0000256" key="1">
    <source>
        <dbReference type="ARBA" id="ARBA00022670"/>
    </source>
</evidence>
<dbReference type="EMBL" id="JARYMX010000002">
    <property type="protein sequence ID" value="KAJ9559855.1"/>
    <property type="molecule type" value="Genomic_DNA"/>
</dbReference>
<dbReference type="PANTHER" id="PTHR42648:SF27">
    <property type="entry name" value="RNA-DIRECTED DNA POLYMERASE"/>
    <property type="match status" value="1"/>
</dbReference>
<dbReference type="GO" id="GO:0006508">
    <property type="term" value="P:proteolysis"/>
    <property type="evidence" value="ECO:0007669"/>
    <property type="project" value="UniProtKB-KW"/>
</dbReference>
<dbReference type="InterPro" id="IPR039537">
    <property type="entry name" value="Retrotran_Ty1/copia-like"/>
</dbReference>
<accession>A0AA38TRU1</accession>
<dbReference type="InterPro" id="IPR012337">
    <property type="entry name" value="RNaseH-like_sf"/>
</dbReference>
<evidence type="ECO:0000256" key="4">
    <source>
        <dbReference type="SAM" id="MobiDB-lite"/>
    </source>
</evidence>
<organism evidence="10 11">
    <name type="scientific">Centaurea solstitialis</name>
    <name type="common">yellow star-thistle</name>
    <dbReference type="NCBI Taxonomy" id="347529"/>
    <lineage>
        <taxon>Eukaryota</taxon>
        <taxon>Viridiplantae</taxon>
        <taxon>Streptophyta</taxon>
        <taxon>Embryophyta</taxon>
        <taxon>Tracheophyta</taxon>
        <taxon>Spermatophyta</taxon>
        <taxon>Magnoliopsida</taxon>
        <taxon>eudicotyledons</taxon>
        <taxon>Gunneridae</taxon>
        <taxon>Pentapetalae</taxon>
        <taxon>asterids</taxon>
        <taxon>campanulids</taxon>
        <taxon>Asterales</taxon>
        <taxon>Asteraceae</taxon>
        <taxon>Carduoideae</taxon>
        <taxon>Cardueae</taxon>
        <taxon>Centaureinae</taxon>
        <taxon>Centaurea</taxon>
    </lineage>
</organism>
<dbReference type="GO" id="GO:0046872">
    <property type="term" value="F:metal ion binding"/>
    <property type="evidence" value="ECO:0007669"/>
    <property type="project" value="UniProtKB-KW"/>
</dbReference>
<feature type="domain" description="Reverse transcriptase Ty1/copia-type" evidence="5">
    <location>
        <begin position="401"/>
        <end position="478"/>
    </location>
</feature>
<dbReference type="Proteomes" id="UP001172457">
    <property type="component" value="Chromosome 2"/>
</dbReference>
<evidence type="ECO:0000259" key="9">
    <source>
        <dbReference type="Pfam" id="PF25597"/>
    </source>
</evidence>
<dbReference type="InterPro" id="IPR057670">
    <property type="entry name" value="SH3_retrovirus"/>
</dbReference>
<evidence type="ECO:0000259" key="5">
    <source>
        <dbReference type="Pfam" id="PF07727"/>
    </source>
</evidence>
<feature type="region of interest" description="Disordered" evidence="4">
    <location>
        <begin position="617"/>
        <end position="659"/>
    </location>
</feature>
<dbReference type="PANTHER" id="PTHR42648">
    <property type="entry name" value="TRANSPOSASE, PUTATIVE-RELATED"/>
    <property type="match status" value="1"/>
</dbReference>
<proteinExistence type="predicted"/>